<dbReference type="InterPro" id="IPR003439">
    <property type="entry name" value="ABC_transporter-like_ATP-bd"/>
</dbReference>
<dbReference type="InterPro" id="IPR003593">
    <property type="entry name" value="AAA+_ATPase"/>
</dbReference>
<feature type="domain" description="ABC transporter" evidence="5">
    <location>
        <begin position="6"/>
        <end position="228"/>
    </location>
</feature>
<dbReference type="Pfam" id="PF00005">
    <property type="entry name" value="ABC_tran"/>
    <property type="match status" value="1"/>
</dbReference>
<evidence type="ECO:0000256" key="3">
    <source>
        <dbReference type="ARBA" id="ARBA00022840"/>
    </source>
</evidence>
<protein>
    <submittedName>
        <fullName evidence="6">ABC transporter ATP-binding protein</fullName>
    </submittedName>
</protein>
<dbReference type="GO" id="GO:0016887">
    <property type="term" value="F:ATP hydrolysis activity"/>
    <property type="evidence" value="ECO:0007669"/>
    <property type="project" value="InterPro"/>
</dbReference>
<dbReference type="InterPro" id="IPR017871">
    <property type="entry name" value="ABC_transporter-like_CS"/>
</dbReference>
<dbReference type="InterPro" id="IPR027417">
    <property type="entry name" value="P-loop_NTPase"/>
</dbReference>
<dbReference type="PROSITE" id="PS00211">
    <property type="entry name" value="ABC_TRANSPORTER_1"/>
    <property type="match status" value="1"/>
</dbReference>
<dbReference type="GO" id="GO:0005886">
    <property type="term" value="C:plasma membrane"/>
    <property type="evidence" value="ECO:0007669"/>
    <property type="project" value="TreeGrafter"/>
</dbReference>
<dbReference type="EMBL" id="SRSC01000002">
    <property type="protein sequence ID" value="TGU72431.1"/>
    <property type="molecule type" value="Genomic_DNA"/>
</dbReference>
<dbReference type="SMART" id="SM00382">
    <property type="entry name" value="AAA"/>
    <property type="match status" value="1"/>
</dbReference>
<dbReference type="PROSITE" id="PS50893">
    <property type="entry name" value="ABC_TRANSPORTER_2"/>
    <property type="match status" value="1"/>
</dbReference>
<evidence type="ECO:0000256" key="2">
    <source>
        <dbReference type="ARBA" id="ARBA00022741"/>
    </source>
</evidence>
<reference evidence="6 7" key="1">
    <citation type="submission" date="2019-04" db="EMBL/GenBank/DDBJ databases">
        <title>Geobacter oryzae sp. nov., ferric-reducing bacteria isolated from paddy soil.</title>
        <authorList>
            <person name="Xu Z."/>
            <person name="Masuda Y."/>
            <person name="Itoh H."/>
            <person name="Senoo K."/>
        </authorList>
    </citation>
    <scope>NUCLEOTIDE SEQUENCE [LARGE SCALE GENOMIC DNA]</scope>
    <source>
        <strain evidence="6 7">Red111</strain>
    </source>
</reference>
<evidence type="ECO:0000259" key="5">
    <source>
        <dbReference type="PROSITE" id="PS50893"/>
    </source>
</evidence>
<accession>A0A4S1CFX4</accession>
<dbReference type="InterPro" id="IPR015854">
    <property type="entry name" value="ABC_transpr_LolD-like"/>
</dbReference>
<dbReference type="FunFam" id="3.40.50.300:FF:000032">
    <property type="entry name" value="Export ABC transporter ATP-binding protein"/>
    <property type="match status" value="1"/>
</dbReference>
<dbReference type="CDD" id="cd03255">
    <property type="entry name" value="ABC_MJ0796_LolCDE_FtsE"/>
    <property type="match status" value="1"/>
</dbReference>
<keyword evidence="2" id="KW-0547">Nucleotide-binding</keyword>
<dbReference type="PANTHER" id="PTHR24220:SF685">
    <property type="entry name" value="ABC TRANSPORTER RELATED"/>
    <property type="match status" value="1"/>
</dbReference>
<name>A0A4S1CFX4_9BACT</name>
<gene>
    <name evidence="6" type="ORF">E4633_08990</name>
</gene>
<evidence type="ECO:0000256" key="1">
    <source>
        <dbReference type="ARBA" id="ARBA00022448"/>
    </source>
</evidence>
<evidence type="ECO:0000313" key="6">
    <source>
        <dbReference type="EMBL" id="TGU72431.1"/>
    </source>
</evidence>
<dbReference type="GO" id="GO:0098796">
    <property type="term" value="C:membrane protein complex"/>
    <property type="evidence" value="ECO:0007669"/>
    <property type="project" value="UniProtKB-ARBA"/>
</dbReference>
<sequence length="232" mass="25330">MAESIVELQGIGKSFVEGDRERVVFRDAALAITPGEWVFLLGRSGSGKSTLLNLLSGIDLPDRGEVLIGGRALNRMSERERTLFRRYHIGFVFQFYNLIPTLTVLENILLPLELSGQLTDLHKTRARELLDAVGLADRAGAFPDRLSGGEQQRVAVARALVHEPKLVLADEPTGNLDADTGRQVLDLFQRLLRPSGTTLVLVTHSGEVASLADRVLTIRNGVLVEVEAGARS</sequence>
<keyword evidence="1" id="KW-0813">Transport</keyword>
<keyword evidence="3 6" id="KW-0067">ATP-binding</keyword>
<dbReference type="PANTHER" id="PTHR24220">
    <property type="entry name" value="IMPORT ATP-BINDING PROTEIN"/>
    <property type="match status" value="1"/>
</dbReference>
<dbReference type="Gene3D" id="3.40.50.300">
    <property type="entry name" value="P-loop containing nucleotide triphosphate hydrolases"/>
    <property type="match status" value="1"/>
</dbReference>
<organism evidence="6 7">
    <name type="scientific">Geomonas terrae</name>
    <dbReference type="NCBI Taxonomy" id="2562681"/>
    <lineage>
        <taxon>Bacteria</taxon>
        <taxon>Pseudomonadati</taxon>
        <taxon>Thermodesulfobacteriota</taxon>
        <taxon>Desulfuromonadia</taxon>
        <taxon>Geobacterales</taxon>
        <taxon>Geobacteraceae</taxon>
        <taxon>Geomonas</taxon>
    </lineage>
</organism>
<dbReference type="GO" id="GO:0022857">
    <property type="term" value="F:transmembrane transporter activity"/>
    <property type="evidence" value="ECO:0007669"/>
    <property type="project" value="UniProtKB-ARBA"/>
</dbReference>
<evidence type="ECO:0000256" key="4">
    <source>
        <dbReference type="ARBA" id="ARBA00038388"/>
    </source>
</evidence>
<dbReference type="RefSeq" id="WP_135869910.1">
    <property type="nucleotide sequence ID" value="NZ_SRSC01000002.1"/>
</dbReference>
<keyword evidence="7" id="KW-1185">Reference proteome</keyword>
<dbReference type="InterPro" id="IPR017911">
    <property type="entry name" value="MacB-like_ATP-bd"/>
</dbReference>
<evidence type="ECO:0000313" key="7">
    <source>
        <dbReference type="Proteomes" id="UP000306416"/>
    </source>
</evidence>
<dbReference type="AlphaFoldDB" id="A0A4S1CFX4"/>
<dbReference type="SUPFAM" id="SSF52540">
    <property type="entry name" value="P-loop containing nucleoside triphosphate hydrolases"/>
    <property type="match status" value="1"/>
</dbReference>
<comment type="similarity">
    <text evidence="4">Belongs to the ABC transporter superfamily. Macrolide exporter (TC 3.A.1.122) family.</text>
</comment>
<comment type="caution">
    <text evidence="6">The sequence shown here is derived from an EMBL/GenBank/DDBJ whole genome shotgun (WGS) entry which is preliminary data.</text>
</comment>
<dbReference type="Proteomes" id="UP000306416">
    <property type="component" value="Unassembled WGS sequence"/>
</dbReference>
<dbReference type="GO" id="GO:0005524">
    <property type="term" value="F:ATP binding"/>
    <property type="evidence" value="ECO:0007669"/>
    <property type="project" value="UniProtKB-KW"/>
</dbReference>
<proteinExistence type="inferred from homology"/>